<evidence type="ECO:0008006" key="3">
    <source>
        <dbReference type="Google" id="ProtNLM"/>
    </source>
</evidence>
<dbReference type="SUPFAM" id="SSF103007">
    <property type="entry name" value="Hypothetical protein TT1725"/>
    <property type="match status" value="1"/>
</dbReference>
<dbReference type="PANTHER" id="PTHR36441">
    <property type="entry name" value="HYPOTHETICAL CYTOSOLIC PROTEIN"/>
    <property type="match status" value="1"/>
</dbReference>
<protein>
    <recommendedName>
        <fullName evidence="3">DUF503 domain-containing protein</fullName>
    </recommendedName>
</protein>
<evidence type="ECO:0000313" key="2">
    <source>
        <dbReference type="Proteomes" id="UP000052020"/>
    </source>
</evidence>
<reference evidence="1 2" key="1">
    <citation type="journal article" date="2015" name="Microbiome">
        <title>Genomic resolution of linkages in carbon, nitrogen, and sulfur cycling among widespread estuary sediment bacteria.</title>
        <authorList>
            <person name="Baker B.J."/>
            <person name="Lazar C.S."/>
            <person name="Teske A.P."/>
            <person name="Dick G.J."/>
        </authorList>
    </citation>
    <scope>NUCLEOTIDE SEQUENCE [LARGE SCALE GENOMIC DNA]</scope>
    <source>
        <strain evidence="1">DG_56</strain>
    </source>
</reference>
<dbReference type="EMBL" id="LIZY01000024">
    <property type="protein sequence ID" value="KPJ64487.1"/>
    <property type="molecule type" value="Genomic_DNA"/>
</dbReference>
<comment type="caution">
    <text evidence="1">The sequence shown here is derived from an EMBL/GenBank/DDBJ whole genome shotgun (WGS) entry which is preliminary data.</text>
</comment>
<dbReference type="AlphaFoldDB" id="A0A0S7XPX9"/>
<dbReference type="PANTHER" id="PTHR36441:SF1">
    <property type="entry name" value="DUF503 DOMAIN-CONTAINING PROTEIN"/>
    <property type="match status" value="1"/>
</dbReference>
<dbReference type="Proteomes" id="UP000052020">
    <property type="component" value="Unassembled WGS sequence"/>
</dbReference>
<evidence type="ECO:0000313" key="1">
    <source>
        <dbReference type="EMBL" id="KPJ64487.1"/>
    </source>
</evidence>
<organism evidence="1 2">
    <name type="scientific">candidate division KD3-62 bacterium DG_56</name>
    <dbReference type="NCBI Taxonomy" id="1704032"/>
    <lineage>
        <taxon>Bacteria</taxon>
        <taxon>candidate division KD3-62</taxon>
    </lineage>
</organism>
<dbReference type="InterPro" id="IPR036746">
    <property type="entry name" value="TT1725-like_sf"/>
</dbReference>
<sequence length="93" mass="10408">MVIGAATFELEITDGVTLKDKRQVVRSLLDRLRHQLRVAAAEVDDLNSRQFATIAVVTVSNKDAVVHRTLAYANTLVTSEPRVQVMDFRTEIL</sequence>
<name>A0A0S7XPX9_9BACT</name>
<accession>A0A0S7XPX9</accession>
<dbReference type="Gene3D" id="3.30.70.1120">
    <property type="entry name" value="TT1725-like"/>
    <property type="match status" value="1"/>
</dbReference>
<gene>
    <name evidence="1" type="ORF">AMK68_01565</name>
</gene>
<proteinExistence type="predicted"/>
<dbReference type="InterPro" id="IPR007546">
    <property type="entry name" value="DUF503"/>
</dbReference>
<dbReference type="Pfam" id="PF04456">
    <property type="entry name" value="DUF503"/>
    <property type="match status" value="1"/>
</dbReference>